<dbReference type="HAMAP" id="MF_01102">
    <property type="entry name" value="MnmC"/>
    <property type="match status" value="1"/>
</dbReference>
<dbReference type="InterPro" id="IPR036188">
    <property type="entry name" value="FAD/NAD-bd_sf"/>
</dbReference>
<evidence type="ECO:0000313" key="14">
    <source>
        <dbReference type="Proteomes" id="UP001336250"/>
    </source>
</evidence>
<dbReference type="GO" id="GO:0005737">
    <property type="term" value="C:cytoplasm"/>
    <property type="evidence" value="ECO:0007669"/>
    <property type="project" value="UniProtKB-SubCell"/>
</dbReference>
<comment type="subcellular location">
    <subcellularLocation>
        <location evidence="10">Cytoplasm</location>
    </subcellularLocation>
</comment>
<dbReference type="InterPro" id="IPR017610">
    <property type="entry name" value="tRNA_S-uridine_synth_MnmC_C"/>
</dbReference>
<dbReference type="SUPFAM" id="SSF54373">
    <property type="entry name" value="FAD-linked reductases, C-terminal domain"/>
    <property type="match status" value="1"/>
</dbReference>
<comment type="similarity">
    <text evidence="10">In the N-terminal section; belongs to the methyltransferase superfamily. tRNA (mnm(5)s(2)U34)-methyltransferase family.</text>
</comment>
<dbReference type="RefSeq" id="WP_332288692.1">
    <property type="nucleotide sequence ID" value="NZ_JAZIBG010000019.1"/>
</dbReference>
<dbReference type="Pfam" id="PF05430">
    <property type="entry name" value="Methyltransf_30"/>
    <property type="match status" value="1"/>
</dbReference>
<feature type="domain" description="FAD dependent oxidoreductase" evidence="11">
    <location>
        <begin position="255"/>
        <end position="608"/>
    </location>
</feature>
<evidence type="ECO:0000259" key="12">
    <source>
        <dbReference type="Pfam" id="PF05430"/>
    </source>
</evidence>
<evidence type="ECO:0000256" key="4">
    <source>
        <dbReference type="ARBA" id="ARBA00022679"/>
    </source>
</evidence>
<evidence type="ECO:0000256" key="7">
    <source>
        <dbReference type="ARBA" id="ARBA00022827"/>
    </source>
</evidence>
<dbReference type="GO" id="GO:0050660">
    <property type="term" value="F:flavin adenine dinucleotide binding"/>
    <property type="evidence" value="ECO:0007669"/>
    <property type="project" value="UniProtKB-UniRule"/>
</dbReference>
<keyword evidence="7 10" id="KW-0274">FAD</keyword>
<evidence type="ECO:0000256" key="1">
    <source>
        <dbReference type="ARBA" id="ARBA00022490"/>
    </source>
</evidence>
<dbReference type="PANTHER" id="PTHR13847:SF283">
    <property type="entry name" value="TRNA 5-METHYLAMINOMETHYL-2-THIOURIDINE BIOSYNTHESIS BIFUNCTIONAL PROTEIN MNMC"/>
    <property type="match status" value="1"/>
</dbReference>
<comment type="similarity">
    <text evidence="10">In the C-terminal section; belongs to the DAO family.</text>
</comment>
<evidence type="ECO:0000256" key="5">
    <source>
        <dbReference type="ARBA" id="ARBA00022691"/>
    </source>
</evidence>
<dbReference type="EC" id="2.1.1.61" evidence="10"/>
<dbReference type="InterPro" id="IPR023032">
    <property type="entry name" value="tRNA_MAMT_biosynth_bifunc_MnmC"/>
</dbReference>
<dbReference type="InterPro" id="IPR029063">
    <property type="entry name" value="SAM-dependent_MTases_sf"/>
</dbReference>
<dbReference type="Gene3D" id="3.40.50.150">
    <property type="entry name" value="Vaccinia Virus protein VP39"/>
    <property type="match status" value="1"/>
</dbReference>
<comment type="cofactor">
    <cofactor evidence="10">
        <name>FAD</name>
        <dbReference type="ChEBI" id="CHEBI:57692"/>
    </cofactor>
</comment>
<evidence type="ECO:0000256" key="2">
    <source>
        <dbReference type="ARBA" id="ARBA00022603"/>
    </source>
</evidence>
<keyword evidence="4 10" id="KW-0808">Transferase</keyword>
<comment type="caution">
    <text evidence="13">The sequence shown here is derived from an EMBL/GenBank/DDBJ whole genome shotgun (WGS) entry which is preliminary data.</text>
</comment>
<keyword evidence="6 10" id="KW-0819">tRNA processing</keyword>
<dbReference type="EC" id="1.5.-.-" evidence="10"/>
<comment type="function">
    <text evidence="10">Catalyzes the last two steps in the biosynthesis of 5-methylaminomethyl-2-thiouridine (mnm(5)s(2)U) at the wobble position (U34) in tRNA. Catalyzes the FAD-dependent demodification of cmnm(5)s(2)U34 to nm(5)s(2)U34, followed by the transfer of a methyl group from S-adenosyl-L-methionine to nm(5)s(2)U34, to form mnm(5)s(2)U34.</text>
</comment>
<dbReference type="AlphaFoldDB" id="A0AAW9Q921"/>
<keyword evidence="9 10" id="KW-0511">Multifunctional enzyme</keyword>
<dbReference type="NCBIfam" id="NF033855">
    <property type="entry name" value="tRNA_MNMC2"/>
    <property type="match status" value="1"/>
</dbReference>
<dbReference type="EMBL" id="JAZIBG010000019">
    <property type="protein sequence ID" value="MEF7613755.1"/>
    <property type="molecule type" value="Genomic_DNA"/>
</dbReference>
<evidence type="ECO:0000256" key="6">
    <source>
        <dbReference type="ARBA" id="ARBA00022694"/>
    </source>
</evidence>
<dbReference type="NCBIfam" id="TIGR03197">
    <property type="entry name" value="MnmC_Cterm"/>
    <property type="match status" value="1"/>
</dbReference>
<organism evidence="13 14">
    <name type="scientific">Aquincola agrisoli</name>
    <dbReference type="NCBI Taxonomy" id="3119538"/>
    <lineage>
        <taxon>Bacteria</taxon>
        <taxon>Pseudomonadati</taxon>
        <taxon>Pseudomonadota</taxon>
        <taxon>Betaproteobacteria</taxon>
        <taxon>Burkholderiales</taxon>
        <taxon>Sphaerotilaceae</taxon>
        <taxon>Aquincola</taxon>
    </lineage>
</organism>
<dbReference type="NCBIfam" id="NF002483">
    <property type="entry name" value="PRK01747.1-4"/>
    <property type="match status" value="1"/>
</dbReference>
<evidence type="ECO:0000256" key="8">
    <source>
        <dbReference type="ARBA" id="ARBA00023002"/>
    </source>
</evidence>
<dbReference type="Proteomes" id="UP001336250">
    <property type="component" value="Unassembled WGS sequence"/>
</dbReference>
<feature type="region of interest" description="FAD-dependent cmnm(5)s(2)U34 oxidoreductase" evidence="10">
    <location>
        <begin position="258"/>
        <end position="642"/>
    </location>
</feature>
<proteinExistence type="inferred from homology"/>
<evidence type="ECO:0000313" key="13">
    <source>
        <dbReference type="EMBL" id="MEF7613755.1"/>
    </source>
</evidence>
<keyword evidence="3 10" id="KW-0285">Flavoprotein</keyword>
<keyword evidence="8 10" id="KW-0560">Oxidoreductase</keyword>
<name>A0AAW9Q921_9BURK</name>
<feature type="domain" description="MnmC-like methyltransferase" evidence="12">
    <location>
        <begin position="115"/>
        <end position="231"/>
    </location>
</feature>
<accession>A0AAW9Q921</accession>
<reference evidence="13 14" key="1">
    <citation type="submission" date="2024-02" db="EMBL/GenBank/DDBJ databases">
        <title>Genome sequence of Aquincola sp. MAHUQ-54.</title>
        <authorList>
            <person name="Huq M.A."/>
        </authorList>
    </citation>
    <scope>NUCLEOTIDE SEQUENCE [LARGE SCALE GENOMIC DNA]</scope>
    <source>
        <strain evidence="13 14">MAHUQ-54</strain>
    </source>
</reference>
<dbReference type="Gene3D" id="3.30.9.10">
    <property type="entry name" value="D-Amino Acid Oxidase, subunit A, domain 2"/>
    <property type="match status" value="1"/>
</dbReference>
<evidence type="ECO:0000256" key="3">
    <source>
        <dbReference type="ARBA" id="ARBA00022630"/>
    </source>
</evidence>
<keyword evidence="14" id="KW-1185">Reference proteome</keyword>
<feature type="region of interest" description="tRNA (mnm(5)s(2)U34)-methyltransferase" evidence="10">
    <location>
        <begin position="1"/>
        <end position="234"/>
    </location>
</feature>
<keyword evidence="1 10" id="KW-0963">Cytoplasm</keyword>
<gene>
    <name evidence="10 13" type="primary">mnmC</name>
    <name evidence="13" type="ORF">V4F39_07510</name>
</gene>
<dbReference type="GO" id="GO:0004808">
    <property type="term" value="F:tRNA (5-methylaminomethyl-2-thiouridylate)(34)-methyltransferase activity"/>
    <property type="evidence" value="ECO:0007669"/>
    <property type="project" value="UniProtKB-EC"/>
</dbReference>
<protein>
    <recommendedName>
        <fullName evidence="10">tRNA 5-methylaminomethyl-2-thiouridine biosynthesis bifunctional protein MnmC</fullName>
        <shortName evidence="10">tRNA mnm(5)s(2)U biosynthesis bifunctional protein</shortName>
    </recommendedName>
    <domain>
        <recommendedName>
            <fullName evidence="10">tRNA (mnm(5)s(2)U34)-methyltransferase</fullName>
            <ecNumber evidence="10">2.1.1.61</ecNumber>
        </recommendedName>
    </domain>
    <domain>
        <recommendedName>
            <fullName evidence="10">FAD-dependent cmnm(5)s(2)U34 oxidoreductase</fullName>
            <ecNumber evidence="10">1.5.-.-</ecNumber>
        </recommendedName>
    </domain>
</protein>
<comment type="catalytic activity">
    <reaction evidence="10">
        <text>5-aminomethyl-2-thiouridine(34) in tRNA + S-adenosyl-L-methionine = 5-methylaminomethyl-2-thiouridine(34) in tRNA + S-adenosyl-L-homocysteine + H(+)</text>
        <dbReference type="Rhea" id="RHEA:19569"/>
        <dbReference type="Rhea" id="RHEA-COMP:10195"/>
        <dbReference type="Rhea" id="RHEA-COMP:10197"/>
        <dbReference type="ChEBI" id="CHEBI:15378"/>
        <dbReference type="ChEBI" id="CHEBI:57856"/>
        <dbReference type="ChEBI" id="CHEBI:59789"/>
        <dbReference type="ChEBI" id="CHEBI:74454"/>
        <dbReference type="ChEBI" id="CHEBI:74455"/>
        <dbReference type="EC" id="2.1.1.61"/>
    </reaction>
</comment>
<dbReference type="GO" id="GO:0002097">
    <property type="term" value="P:tRNA wobble base modification"/>
    <property type="evidence" value="ECO:0007669"/>
    <property type="project" value="UniProtKB-UniRule"/>
</dbReference>
<keyword evidence="2 10" id="KW-0489">Methyltransferase</keyword>
<dbReference type="GO" id="GO:0016645">
    <property type="term" value="F:oxidoreductase activity, acting on the CH-NH group of donors"/>
    <property type="evidence" value="ECO:0007669"/>
    <property type="project" value="InterPro"/>
</dbReference>
<dbReference type="InterPro" id="IPR006076">
    <property type="entry name" value="FAD-dep_OxRdtase"/>
</dbReference>
<evidence type="ECO:0000256" key="10">
    <source>
        <dbReference type="HAMAP-Rule" id="MF_01102"/>
    </source>
</evidence>
<dbReference type="GO" id="GO:0032259">
    <property type="term" value="P:methylation"/>
    <property type="evidence" value="ECO:0007669"/>
    <property type="project" value="UniProtKB-KW"/>
</dbReference>
<evidence type="ECO:0000259" key="11">
    <source>
        <dbReference type="Pfam" id="PF01266"/>
    </source>
</evidence>
<dbReference type="InterPro" id="IPR008471">
    <property type="entry name" value="MnmC-like_methylTransf"/>
</dbReference>
<dbReference type="InterPro" id="IPR047785">
    <property type="entry name" value="tRNA_MNMC2"/>
</dbReference>
<dbReference type="PANTHER" id="PTHR13847">
    <property type="entry name" value="SARCOSINE DEHYDROGENASE-RELATED"/>
    <property type="match status" value="1"/>
</dbReference>
<evidence type="ECO:0000256" key="9">
    <source>
        <dbReference type="ARBA" id="ARBA00023268"/>
    </source>
</evidence>
<dbReference type="Pfam" id="PF01266">
    <property type="entry name" value="DAO"/>
    <property type="match status" value="1"/>
</dbReference>
<dbReference type="Gene3D" id="3.50.50.60">
    <property type="entry name" value="FAD/NAD(P)-binding domain"/>
    <property type="match status" value="1"/>
</dbReference>
<keyword evidence="5 10" id="KW-0949">S-adenosyl-L-methionine</keyword>
<sequence length="642" mass="67312">MNQLHRLEPATIRFGPDGVPEAPAFGDVYHARTGAQAQAEHVFLGGNGLPTRWRGRPRFVVLETGFGLGNNFLATWAAWRNDPQHCARLWFVSIEKHPPRREDLDRALSVSPHAPLARQLVAAWPPLAPGMNRLAFEDGAVLLHLLFDDVASGMRQLRLQADAIYLDGFAPSRNPAMWDRHVLKALGRLAAPGATAATWSIARSMRRDLVSAGFEVQLAPGLPPKPEMTVARFAPHFAAPRAVQAAPMNAAGTGVLVVGAGLAGAACARALARQGCEVTVLERHAAPAQEASGNPGGLFHGIVNPQDGLHARFNRAAALAAARCYAPLLADGRVPGRIDGLLRLVFDAGAAEAMQAVLADLALPPEYVQALDAAQARQRSGLPLGEPAWAYPQGGWLDPGALVRQWLAGPGVTPHPGTAVAGLRREGGRWLALDADGGVIAAAPQVVLCNAHDALRLLGGPAWPVQRQRGQLTRVGAGEPGLVPPALPVAGAGYTLALPDGSVLCGATAQFGDEDPAVRPADTTANLAQLARLTGTHIDAGSGRVSGRTAFRLVASDRLPVVGAVPQPDAQAEQPRHVAREPGLYVCTALGSRGITWAPLAGELLAAWITGAPMPLEAALVDALDPARFAVRRMRRPGGNGA</sequence>
<dbReference type="SUPFAM" id="SSF51905">
    <property type="entry name" value="FAD/NAD(P)-binding domain"/>
    <property type="match status" value="1"/>
</dbReference>